<dbReference type="AlphaFoldDB" id="A0A0B1RW84"/>
<dbReference type="Proteomes" id="UP000053660">
    <property type="component" value="Unassembled WGS sequence"/>
</dbReference>
<organism evidence="1 2">
    <name type="scientific">Oesophagostomum dentatum</name>
    <name type="common">Nodular worm</name>
    <dbReference type="NCBI Taxonomy" id="61180"/>
    <lineage>
        <taxon>Eukaryota</taxon>
        <taxon>Metazoa</taxon>
        <taxon>Ecdysozoa</taxon>
        <taxon>Nematoda</taxon>
        <taxon>Chromadorea</taxon>
        <taxon>Rhabditida</taxon>
        <taxon>Rhabditina</taxon>
        <taxon>Rhabditomorpha</taxon>
        <taxon>Strongyloidea</taxon>
        <taxon>Strongylidae</taxon>
        <taxon>Oesophagostomum</taxon>
    </lineage>
</organism>
<proteinExistence type="predicted"/>
<dbReference type="EMBL" id="KN610867">
    <property type="protein sequence ID" value="KHJ77333.1"/>
    <property type="molecule type" value="Genomic_DNA"/>
</dbReference>
<reference evidence="1 2" key="1">
    <citation type="submission" date="2014-03" db="EMBL/GenBank/DDBJ databases">
        <title>Draft genome of the hookworm Oesophagostomum dentatum.</title>
        <authorList>
            <person name="Mitreva M."/>
        </authorList>
    </citation>
    <scope>NUCLEOTIDE SEQUENCE [LARGE SCALE GENOMIC DNA]</scope>
    <source>
        <strain evidence="1 2">OD-Hann</strain>
    </source>
</reference>
<dbReference type="OrthoDB" id="9997116at2759"/>
<protein>
    <submittedName>
        <fullName evidence="1">Uncharacterized protein</fullName>
    </submittedName>
</protein>
<accession>A0A0B1RW84</accession>
<gene>
    <name evidence="1" type="ORF">OESDEN_23047</name>
</gene>
<evidence type="ECO:0000313" key="1">
    <source>
        <dbReference type="EMBL" id="KHJ77333.1"/>
    </source>
</evidence>
<evidence type="ECO:0000313" key="2">
    <source>
        <dbReference type="Proteomes" id="UP000053660"/>
    </source>
</evidence>
<name>A0A0B1RW84_OESDE</name>
<sequence>MTLKRSPLWKFFTHFVLDKNMLLRNGEESHAQWLRAIGEGKNFMNDGVHVGLPSCICLPNEKSVIEWVYSSEILKDSVKMSRVTLLTVRNADAIELNELALQKLPGDVICLYGIDTPASEEEGAIGMPCDDEEYLHKHTPSGMPKYNLSLVKVQ</sequence>
<keyword evidence="2" id="KW-1185">Reference proteome</keyword>